<accession>A0A1R2B2N0</accession>
<dbReference type="EMBL" id="MPUH01001028">
    <property type="protein sequence ID" value="OMJ71041.1"/>
    <property type="molecule type" value="Genomic_DNA"/>
</dbReference>
<comment type="caution">
    <text evidence="1">The sequence shown here is derived from an EMBL/GenBank/DDBJ whole genome shotgun (WGS) entry which is preliminary data.</text>
</comment>
<organism evidence="1 2">
    <name type="scientific">Stentor coeruleus</name>
    <dbReference type="NCBI Taxonomy" id="5963"/>
    <lineage>
        <taxon>Eukaryota</taxon>
        <taxon>Sar</taxon>
        <taxon>Alveolata</taxon>
        <taxon>Ciliophora</taxon>
        <taxon>Postciliodesmatophora</taxon>
        <taxon>Heterotrichea</taxon>
        <taxon>Heterotrichida</taxon>
        <taxon>Stentoridae</taxon>
        <taxon>Stentor</taxon>
    </lineage>
</organism>
<evidence type="ECO:0000313" key="2">
    <source>
        <dbReference type="Proteomes" id="UP000187209"/>
    </source>
</evidence>
<dbReference type="Proteomes" id="UP000187209">
    <property type="component" value="Unassembled WGS sequence"/>
</dbReference>
<protein>
    <submittedName>
        <fullName evidence="1">Uncharacterized protein</fullName>
    </submittedName>
</protein>
<dbReference type="AlphaFoldDB" id="A0A1R2B2N0"/>
<gene>
    <name evidence="1" type="ORF">SteCoe_30841</name>
</gene>
<sequence length="126" mass="14128">MGDRDFVYIEGELYVKHADGSFKKSEYSQPPPYKGSIASPIIHAISTFGPQIGEIVKSPYDFIEKMNGRNDKTLLSTTCCGRITNCFTRDGQYMGASGERTGPCGTKKDNRRAYICQDCWNRGIRI</sequence>
<evidence type="ECO:0000313" key="1">
    <source>
        <dbReference type="EMBL" id="OMJ71041.1"/>
    </source>
</evidence>
<name>A0A1R2B2N0_9CILI</name>
<reference evidence="1 2" key="1">
    <citation type="submission" date="2016-11" db="EMBL/GenBank/DDBJ databases">
        <title>The macronuclear genome of Stentor coeruleus: a giant cell with tiny introns.</title>
        <authorList>
            <person name="Slabodnick M."/>
            <person name="Ruby J.G."/>
            <person name="Reiff S.B."/>
            <person name="Swart E.C."/>
            <person name="Gosai S."/>
            <person name="Prabakaran S."/>
            <person name="Witkowska E."/>
            <person name="Larue G.E."/>
            <person name="Fisher S."/>
            <person name="Freeman R.M."/>
            <person name="Gunawardena J."/>
            <person name="Chu W."/>
            <person name="Stover N.A."/>
            <person name="Gregory B.D."/>
            <person name="Nowacki M."/>
            <person name="Derisi J."/>
            <person name="Roy S.W."/>
            <person name="Marshall W.F."/>
            <person name="Sood P."/>
        </authorList>
    </citation>
    <scope>NUCLEOTIDE SEQUENCE [LARGE SCALE GENOMIC DNA]</scope>
    <source>
        <strain evidence="1">WM001</strain>
    </source>
</reference>
<keyword evidence="2" id="KW-1185">Reference proteome</keyword>
<proteinExistence type="predicted"/>